<comment type="caution">
    <text evidence="1">The sequence shown here is derived from an EMBL/GenBank/DDBJ whole genome shotgun (WGS) entry which is preliminary data.</text>
</comment>
<keyword evidence="1" id="KW-0436">Ligase</keyword>
<dbReference type="EC" id="6.2.1.n2" evidence="1"/>
<dbReference type="OrthoDB" id="583154at2"/>
<evidence type="ECO:0000313" key="1">
    <source>
        <dbReference type="EMBL" id="TBO27905.1"/>
    </source>
</evidence>
<accession>A0A4Q9GX43</accession>
<dbReference type="Proteomes" id="UP000292120">
    <property type="component" value="Unassembled WGS sequence"/>
</dbReference>
<dbReference type="EMBL" id="SIXI01000008">
    <property type="protein sequence ID" value="TBO27905.1"/>
    <property type="molecule type" value="Genomic_DNA"/>
</dbReference>
<keyword evidence="2" id="KW-1185">Reference proteome</keyword>
<organism evidence="1 2">
    <name type="scientific">Aquabacterium lacunae</name>
    <dbReference type="NCBI Taxonomy" id="2528630"/>
    <lineage>
        <taxon>Bacteria</taxon>
        <taxon>Pseudomonadati</taxon>
        <taxon>Pseudomonadota</taxon>
        <taxon>Betaproteobacteria</taxon>
        <taxon>Burkholderiales</taxon>
        <taxon>Aquabacterium</taxon>
    </lineage>
</organism>
<sequence length="307" mass="34444">MSITYDMAAFYEGLVAHRLILPSGVPGVFGRGPMYERVMAGLNHALDQIALNDGYETIHHPPVLPRQLLEKVNYLEAFPHLCGSIHSFMGNGLAALRLAEAARNHEPWGEMLVQSDVVMSPAACYSIYPLFKGTLPADGRTVGVNNWVYRHEPSAEPTRMMAFRMREFVRFGSAEHVVPWREMWLNRFKALFDTLQLPAHAEVASDPFFGRAGKLMAASQIEQKLKFELMVPINSLESPTALVSFNYHQSKFGELFDIQQADGEVAHTACIGIGMERITMGLFKHLGFDPRAWPEAARRTLWTDGQP</sequence>
<name>A0A4Q9GX43_9BURK</name>
<dbReference type="InterPro" id="IPR045864">
    <property type="entry name" value="aa-tRNA-synth_II/BPL/LPL"/>
</dbReference>
<gene>
    <name evidence="1" type="ORF">EYS42_15840</name>
</gene>
<dbReference type="NCBIfam" id="NF005479">
    <property type="entry name" value="PRK07080.1"/>
    <property type="match status" value="1"/>
</dbReference>
<dbReference type="SUPFAM" id="SSF55681">
    <property type="entry name" value="Class II aaRS and biotin synthetases"/>
    <property type="match status" value="1"/>
</dbReference>
<reference evidence="1 2" key="1">
    <citation type="submission" date="2019-02" db="EMBL/GenBank/DDBJ databases">
        <title>Aquabacterium sp. strain KMB7.</title>
        <authorList>
            <person name="Chen W.-M."/>
        </authorList>
    </citation>
    <scope>NUCLEOTIDE SEQUENCE [LARGE SCALE GENOMIC DNA]</scope>
    <source>
        <strain evidence="1 2">KMB7</strain>
    </source>
</reference>
<protein>
    <submittedName>
        <fullName evidence="1">Amino acid--[acyl-carrier-protein] ligase</fullName>
        <ecNumber evidence="1">6.2.1.n2</ecNumber>
    </submittedName>
</protein>
<proteinExistence type="predicted"/>
<dbReference type="GO" id="GO:0016874">
    <property type="term" value="F:ligase activity"/>
    <property type="evidence" value="ECO:0007669"/>
    <property type="project" value="UniProtKB-KW"/>
</dbReference>
<dbReference type="RefSeq" id="WP_130969175.1">
    <property type="nucleotide sequence ID" value="NZ_SIXI01000008.1"/>
</dbReference>
<dbReference type="Gene3D" id="3.30.930.10">
    <property type="entry name" value="Bira Bifunctional Protein, Domain 2"/>
    <property type="match status" value="1"/>
</dbReference>
<evidence type="ECO:0000313" key="2">
    <source>
        <dbReference type="Proteomes" id="UP000292120"/>
    </source>
</evidence>
<dbReference type="AlphaFoldDB" id="A0A4Q9GX43"/>